<name>A0A0R3RJ48_9BILA</name>
<evidence type="ECO:0000256" key="1">
    <source>
        <dbReference type="SAM" id="MobiDB-lite"/>
    </source>
</evidence>
<sequence>MWKRLKDIRGTERTEKEDLWKSDGKDSGFPLTLSIISRKILPNSLKNRCTVLNREKGVFEPPSLRIHLHSIGATAAYHHHHKIVASSSPSAPNNIDGPSGRGSMSSPIRKTEKRKGTIASSISRLPYQSNTQ</sequence>
<evidence type="ECO:0000313" key="2">
    <source>
        <dbReference type="Proteomes" id="UP000050640"/>
    </source>
</evidence>
<accession>A0A0R3RJ48</accession>
<dbReference type="AlphaFoldDB" id="A0A0R3RJ48"/>
<dbReference type="Proteomes" id="UP000050640">
    <property type="component" value="Unplaced"/>
</dbReference>
<feature type="region of interest" description="Disordered" evidence="1">
    <location>
        <begin position="83"/>
        <end position="132"/>
    </location>
</feature>
<evidence type="ECO:0000313" key="3">
    <source>
        <dbReference type="WBParaSite" id="EEL_0000150601-mRNA-1"/>
    </source>
</evidence>
<dbReference type="WBParaSite" id="EEL_0000150601-mRNA-1">
    <property type="protein sequence ID" value="EEL_0000150601-mRNA-1"/>
    <property type="gene ID" value="EEL_0000150601"/>
</dbReference>
<feature type="compositionally biased region" description="Polar residues" evidence="1">
    <location>
        <begin position="118"/>
        <end position="132"/>
    </location>
</feature>
<organism evidence="2 3">
    <name type="scientific">Elaeophora elaphi</name>
    <dbReference type="NCBI Taxonomy" id="1147741"/>
    <lineage>
        <taxon>Eukaryota</taxon>
        <taxon>Metazoa</taxon>
        <taxon>Ecdysozoa</taxon>
        <taxon>Nematoda</taxon>
        <taxon>Chromadorea</taxon>
        <taxon>Rhabditida</taxon>
        <taxon>Spirurina</taxon>
        <taxon>Spiruromorpha</taxon>
        <taxon>Filarioidea</taxon>
        <taxon>Onchocercidae</taxon>
        <taxon>Elaeophora</taxon>
    </lineage>
</organism>
<keyword evidence="2" id="KW-1185">Reference proteome</keyword>
<feature type="region of interest" description="Disordered" evidence="1">
    <location>
        <begin position="1"/>
        <end position="22"/>
    </location>
</feature>
<reference evidence="3" key="1">
    <citation type="submission" date="2017-02" db="UniProtKB">
        <authorList>
            <consortium name="WormBaseParasite"/>
        </authorList>
    </citation>
    <scope>IDENTIFICATION</scope>
</reference>
<protein>
    <submittedName>
        <fullName evidence="3">Ovule protein</fullName>
    </submittedName>
</protein>
<proteinExistence type="predicted"/>